<reference evidence="2 4" key="2">
    <citation type="submission" date="2018-06" db="EMBL/GenBank/DDBJ databases">
        <authorList>
            <consortium name="Pathogen Informatics"/>
            <person name="Doyle S."/>
        </authorList>
    </citation>
    <scope>NUCLEOTIDE SEQUENCE [LARGE SCALE GENOMIC DNA]</scope>
    <source>
        <strain evidence="2 4">NCTC10293</strain>
    </source>
</reference>
<keyword evidence="3" id="KW-1185">Reference proteome</keyword>
<proteinExistence type="predicted"/>
<dbReference type="RefSeq" id="WP_078275495.1">
    <property type="nucleotide sequence ID" value="NZ_CAACXO010000020.1"/>
</dbReference>
<sequence length="254" mass="27752">MKIATKTLSDFFRLIDRGGSAIDNSSGTVTLQATTNEARAYLRCVIQARAHELITARVLARRISGENGTSAGLAIDYPSLGANVNFVEIDSEHWEWYECSYCVPPIATSNHIVNVSAGLWTNKIGSVEIAEIDITVKNSKLPAARIHAAGLIAINNSNISLSNNYQQIGIKNLEYNANAKELKVFTEPLTTSNRAFPIFNVNLTMDSNPNIIPKVGKYSAQDGSVIVKFVDVNSGQWVDIASLPMSWLFFSAIE</sequence>
<dbReference type="Proteomes" id="UP000255279">
    <property type="component" value="Unassembled WGS sequence"/>
</dbReference>
<dbReference type="STRING" id="34060.B0181_00260"/>
<evidence type="ECO:0000313" key="4">
    <source>
        <dbReference type="Proteomes" id="UP000255279"/>
    </source>
</evidence>
<dbReference type="EMBL" id="UGQE01000004">
    <property type="protein sequence ID" value="STZ14071.1"/>
    <property type="molecule type" value="Genomic_DNA"/>
</dbReference>
<accession>A0A1T0ACE9</accession>
<dbReference type="AlphaFoldDB" id="A0A1T0ACE9"/>
<name>A0A1T0ACE9_9GAMM</name>
<dbReference type="EMBL" id="MUXU01000004">
    <property type="protein sequence ID" value="OOR93413.1"/>
    <property type="molecule type" value="Genomic_DNA"/>
</dbReference>
<gene>
    <name evidence="1" type="ORF">B0181_00260</name>
    <name evidence="2" type="ORF">NCTC10293_01660</name>
</gene>
<protein>
    <submittedName>
        <fullName evidence="1">Uncharacterized protein</fullName>
    </submittedName>
</protein>
<evidence type="ECO:0000313" key="1">
    <source>
        <dbReference type="EMBL" id="OOR93413.1"/>
    </source>
</evidence>
<dbReference type="Proteomes" id="UP000190435">
    <property type="component" value="Unassembled WGS sequence"/>
</dbReference>
<organism evidence="1 3">
    <name type="scientific">Moraxella caviae</name>
    <dbReference type="NCBI Taxonomy" id="34060"/>
    <lineage>
        <taxon>Bacteria</taxon>
        <taxon>Pseudomonadati</taxon>
        <taxon>Pseudomonadota</taxon>
        <taxon>Gammaproteobacteria</taxon>
        <taxon>Moraxellales</taxon>
        <taxon>Moraxellaceae</taxon>
        <taxon>Moraxella</taxon>
    </lineage>
</organism>
<evidence type="ECO:0000313" key="3">
    <source>
        <dbReference type="Proteomes" id="UP000190435"/>
    </source>
</evidence>
<evidence type="ECO:0000313" key="2">
    <source>
        <dbReference type="EMBL" id="STZ14071.1"/>
    </source>
</evidence>
<reference evidence="1 3" key="1">
    <citation type="submission" date="2017-02" db="EMBL/GenBank/DDBJ databases">
        <title>Draft genome sequence of Moraxella caviae CCUG 355 type strain.</title>
        <authorList>
            <person name="Engstrom-Jakobsson H."/>
            <person name="Salva-Serra F."/>
            <person name="Thorell K."/>
            <person name="Gonzales-Siles L."/>
            <person name="Karlsson R."/>
            <person name="Boulund F."/>
            <person name="Engstrand L."/>
            <person name="Moore E."/>
        </authorList>
    </citation>
    <scope>NUCLEOTIDE SEQUENCE [LARGE SCALE GENOMIC DNA]</scope>
    <source>
        <strain evidence="1 3">CCUG 355</strain>
    </source>
</reference>